<keyword evidence="7" id="KW-0067">ATP-binding</keyword>
<evidence type="ECO:0000256" key="3">
    <source>
        <dbReference type="ARBA" id="ARBA00022664"/>
    </source>
</evidence>
<feature type="compositionally biased region" description="Basic and acidic residues" evidence="14">
    <location>
        <begin position="1019"/>
        <end position="1034"/>
    </location>
</feature>
<dbReference type="PROSITE" id="PS51195">
    <property type="entry name" value="Q_MOTIF"/>
    <property type="match status" value="1"/>
</dbReference>
<evidence type="ECO:0000256" key="8">
    <source>
        <dbReference type="ARBA" id="ARBA00023187"/>
    </source>
</evidence>
<protein>
    <recommendedName>
        <fullName evidence="2">RNA helicase</fullName>
        <ecNumber evidence="2">3.6.4.13</ecNumber>
    </recommendedName>
</protein>
<dbReference type="FunFam" id="3.40.50.300:FF:000079">
    <property type="entry name" value="probable ATP-dependent RNA helicase DDX17"/>
    <property type="match status" value="1"/>
</dbReference>
<feature type="compositionally biased region" description="Low complexity" evidence="14">
    <location>
        <begin position="421"/>
        <end position="430"/>
    </location>
</feature>
<feature type="compositionally biased region" description="Basic and acidic residues" evidence="14">
    <location>
        <begin position="1041"/>
        <end position="1054"/>
    </location>
</feature>
<dbReference type="InterPro" id="IPR001650">
    <property type="entry name" value="Helicase_C-like"/>
</dbReference>
<organism evidence="18 19">
    <name type="scientific">Recurvomyces mirabilis</name>
    <dbReference type="NCBI Taxonomy" id="574656"/>
    <lineage>
        <taxon>Eukaryota</taxon>
        <taxon>Fungi</taxon>
        <taxon>Dikarya</taxon>
        <taxon>Ascomycota</taxon>
        <taxon>Pezizomycotina</taxon>
        <taxon>Dothideomycetes</taxon>
        <taxon>Dothideomycetidae</taxon>
        <taxon>Mycosphaerellales</taxon>
        <taxon>Teratosphaeriaceae</taxon>
        <taxon>Recurvomyces</taxon>
    </lineage>
</organism>
<feature type="short sequence motif" description="Q motif" evidence="13">
    <location>
        <begin position="577"/>
        <end position="605"/>
    </location>
</feature>
<keyword evidence="6" id="KW-0347">Helicase</keyword>
<keyword evidence="4" id="KW-0547">Nucleotide-binding</keyword>
<dbReference type="InterPro" id="IPR014014">
    <property type="entry name" value="RNA_helicase_DEAD_Q_motif"/>
</dbReference>
<evidence type="ECO:0000256" key="9">
    <source>
        <dbReference type="ARBA" id="ARBA00023242"/>
    </source>
</evidence>
<feature type="domain" description="Helicase C-terminal" evidence="16">
    <location>
        <begin position="813"/>
        <end position="962"/>
    </location>
</feature>
<dbReference type="Proteomes" id="UP001274830">
    <property type="component" value="Unassembled WGS sequence"/>
</dbReference>
<dbReference type="Gene3D" id="3.40.50.300">
    <property type="entry name" value="P-loop containing nucleotide triphosphate hydrolases"/>
    <property type="match status" value="2"/>
</dbReference>
<evidence type="ECO:0000256" key="11">
    <source>
        <dbReference type="ARBA" id="ARBA00038511"/>
    </source>
</evidence>
<feature type="domain" description="DEAD-box RNA helicase Q" evidence="17">
    <location>
        <begin position="577"/>
        <end position="605"/>
    </location>
</feature>
<dbReference type="GeneID" id="89959379"/>
<evidence type="ECO:0000256" key="4">
    <source>
        <dbReference type="ARBA" id="ARBA00022741"/>
    </source>
</evidence>
<feature type="compositionally biased region" description="Basic and acidic residues" evidence="14">
    <location>
        <begin position="7"/>
        <end position="35"/>
    </location>
</feature>
<evidence type="ECO:0000313" key="18">
    <source>
        <dbReference type="EMBL" id="KAK3672644.1"/>
    </source>
</evidence>
<dbReference type="InterPro" id="IPR011545">
    <property type="entry name" value="DEAD/DEAH_box_helicase_dom"/>
</dbReference>
<dbReference type="GO" id="GO:0016787">
    <property type="term" value="F:hydrolase activity"/>
    <property type="evidence" value="ECO:0007669"/>
    <property type="project" value="UniProtKB-KW"/>
</dbReference>
<dbReference type="GO" id="GO:0005524">
    <property type="term" value="F:ATP binding"/>
    <property type="evidence" value="ECO:0007669"/>
    <property type="project" value="UniProtKB-KW"/>
</dbReference>
<dbReference type="Pfam" id="PF00271">
    <property type="entry name" value="Helicase_C"/>
    <property type="match status" value="1"/>
</dbReference>
<feature type="domain" description="Helicase ATP-binding" evidence="15">
    <location>
        <begin position="608"/>
        <end position="786"/>
    </location>
</feature>
<feature type="compositionally biased region" description="Low complexity" evidence="14">
    <location>
        <begin position="196"/>
        <end position="226"/>
    </location>
</feature>
<dbReference type="PROSITE" id="PS00039">
    <property type="entry name" value="DEAD_ATP_HELICASE"/>
    <property type="match status" value="1"/>
</dbReference>
<evidence type="ECO:0000256" key="12">
    <source>
        <dbReference type="ARBA" id="ARBA00047984"/>
    </source>
</evidence>
<keyword evidence="8" id="KW-0508">mRNA splicing</keyword>
<keyword evidence="5 18" id="KW-0378">Hydrolase</keyword>
<feature type="compositionally biased region" description="Basic and acidic residues" evidence="14">
    <location>
        <begin position="74"/>
        <end position="105"/>
    </location>
</feature>
<evidence type="ECO:0000259" key="17">
    <source>
        <dbReference type="PROSITE" id="PS51195"/>
    </source>
</evidence>
<dbReference type="InterPro" id="IPR056149">
    <property type="entry name" value="PRP5/DDX46/KHDC4_KH"/>
</dbReference>
<evidence type="ECO:0000313" key="19">
    <source>
        <dbReference type="Proteomes" id="UP001274830"/>
    </source>
</evidence>
<dbReference type="PROSITE" id="PS51194">
    <property type="entry name" value="HELICASE_CTER"/>
    <property type="match status" value="1"/>
</dbReference>
<dbReference type="InterPro" id="IPR027417">
    <property type="entry name" value="P-loop_NTPase"/>
</dbReference>
<evidence type="ECO:0000256" key="13">
    <source>
        <dbReference type="PROSITE-ProRule" id="PRU00552"/>
    </source>
</evidence>
<dbReference type="GO" id="GO:0003724">
    <property type="term" value="F:RNA helicase activity"/>
    <property type="evidence" value="ECO:0007669"/>
    <property type="project" value="UniProtKB-EC"/>
</dbReference>
<dbReference type="RefSeq" id="XP_064697719.1">
    <property type="nucleotide sequence ID" value="XM_064834848.1"/>
</dbReference>
<evidence type="ECO:0000259" key="15">
    <source>
        <dbReference type="PROSITE" id="PS51192"/>
    </source>
</evidence>
<dbReference type="InterPro" id="IPR014001">
    <property type="entry name" value="Helicase_ATP-bd"/>
</dbReference>
<dbReference type="GO" id="GO:0008380">
    <property type="term" value="P:RNA splicing"/>
    <property type="evidence" value="ECO:0007669"/>
    <property type="project" value="UniProtKB-KW"/>
</dbReference>
<evidence type="ECO:0000256" key="14">
    <source>
        <dbReference type="SAM" id="MobiDB-lite"/>
    </source>
</evidence>
<feature type="compositionally biased region" description="Basic and acidic residues" evidence="14">
    <location>
        <begin position="42"/>
        <end position="66"/>
    </location>
</feature>
<dbReference type="EMBL" id="JAUTXT010000031">
    <property type="protein sequence ID" value="KAK3672644.1"/>
    <property type="molecule type" value="Genomic_DNA"/>
</dbReference>
<dbReference type="GO" id="GO:0003676">
    <property type="term" value="F:nucleic acid binding"/>
    <property type="evidence" value="ECO:0007669"/>
    <property type="project" value="InterPro"/>
</dbReference>
<dbReference type="SUPFAM" id="SSF52540">
    <property type="entry name" value="P-loop containing nucleoside triphosphate hydrolases"/>
    <property type="match status" value="1"/>
</dbReference>
<keyword evidence="19" id="KW-1185">Reference proteome</keyword>
<comment type="caution">
    <text evidence="18">The sequence shown here is derived from an EMBL/GenBank/DDBJ whole genome shotgun (WGS) entry which is preliminary data.</text>
</comment>
<gene>
    <name evidence="18" type="primary">PRP5</name>
    <name evidence="18" type="ORF">LTR78_007456</name>
</gene>
<keyword evidence="3" id="KW-0507">mRNA processing</keyword>
<feature type="region of interest" description="Disordered" evidence="14">
    <location>
        <begin position="1"/>
        <end position="169"/>
    </location>
</feature>
<dbReference type="EC" id="3.6.4.13" evidence="2"/>
<feature type="region of interest" description="Disordered" evidence="14">
    <location>
        <begin position="998"/>
        <end position="1062"/>
    </location>
</feature>
<feature type="compositionally biased region" description="Acidic residues" evidence="14">
    <location>
        <begin position="404"/>
        <end position="418"/>
    </location>
</feature>
<dbReference type="Pfam" id="PF23469">
    <property type="entry name" value="KH_12"/>
    <property type="match status" value="1"/>
</dbReference>
<reference evidence="18" key="1">
    <citation type="submission" date="2023-07" db="EMBL/GenBank/DDBJ databases">
        <title>Black Yeasts Isolated from many extreme environments.</title>
        <authorList>
            <person name="Coleine C."/>
            <person name="Stajich J.E."/>
            <person name="Selbmann L."/>
        </authorList>
    </citation>
    <scope>NUCLEOTIDE SEQUENCE</scope>
    <source>
        <strain evidence="18">CCFEE 5485</strain>
    </source>
</reference>
<evidence type="ECO:0000256" key="5">
    <source>
        <dbReference type="ARBA" id="ARBA00022801"/>
    </source>
</evidence>
<feature type="region of interest" description="Disordered" evidence="14">
    <location>
        <begin position="393"/>
        <end position="459"/>
    </location>
</feature>
<evidence type="ECO:0000256" key="6">
    <source>
        <dbReference type="ARBA" id="ARBA00022806"/>
    </source>
</evidence>
<comment type="subcellular location">
    <subcellularLocation>
        <location evidence="1">Nucleus</location>
    </subcellularLocation>
</comment>
<evidence type="ECO:0000256" key="1">
    <source>
        <dbReference type="ARBA" id="ARBA00004123"/>
    </source>
</evidence>
<sequence length="1235" mass="136161">MARSPGRRTDDRYDHRDDRGSQRHSRGERDRDVRYHRSRSPPRRELMNKQPRQDNRDRYHERDRDHRPRSRSRDRRDNYDDRRHRDRRGDRDRKHSRDREPVRDRDRHHRSSRYGDDYDDRDRKRPRRDSNSSPPPRGSRGPSRDRGSVRSGTGRDSQTPRPPTADEIAAKAAEEAYLAKLAKVAAWKKSLADKMNPNGSSSGNASPAVKTEGASSPSPAVHSPSAMTKTESPRTKEEAEDEKPVTTSPPASYSGKFDHKAIAKRAAAKMAKMKGEQGGILGSSAIIPKQAETARASNLAPQPDGSRAALSGRAHGKSYLLRQDAGFELTYITGTSAVATNGNAKVSGFGLNKTVAEKAIDEANVAMTDLGGDEDVKRKLERLPDEGRLARITHSMNVSRPHQDEDDEDDLRSDEEEAAATREAALNRARATQDEEEDGFAIRGASRRTSADVPMKDEEDEVDELDAFMEALVAPDTATTTGGQGRKQVQVFSLSDDEDELEAVGDGMDDISAMAAKRKRKEIPTVNHAKVQYPDFRKAFYTEPVEHTEMSKEDVDILRADLDNITCLGGNAPTPITKFSQGGFGAQILDVIRGLKFEKPTPVQAQTLPAIMSGRDTIGIAKTGSGKTVAYLLPMFRHIKDQPPLDKFDGPIGLVLAPTRELATQIHRDCKPYLRALNLRAVCAYGGAPIKDQISELKRGAEIVICTPGRMIDLLAANSGRVTNLKRITYVVLDEADRMYDMGFEPQIAKILVNIRPDRQTVLFSATLPKTIEAVQKKALNNPLRIMVGGRSVVADTITQIVEVRTEDSKFRRVLELLGELTRDENEDARCLIFVERQETADKVHMDLNNRGYPALSIHGGREQVDRDQALSDFKSGALPIMVATSVAARGLDVKQLKLVINFDAPNHLEDYVHRAGRTGRAGNLGTAVTFVRPDQDRFASFLIRALKDSKREVPNELVELDKQYREKVSAGEVKKISGAGFGGRGIERIEEARNAERAIQKRTHKTGDEADDEEDDKEEKPANKKQTEVEKMLAKATGQVKDRDAEREQEKTSAQESGVLPSALALHLSQAMRVEKRVAPEPTKSGATGSKPGNDRLARVAAAAANINSRLGAKGAQRPGIPVDNRGPDAGAFHATLEINDFPQKARWAVTNRTNVAKILESTGTSITTKGNFYATGKEPAEGELPKLYILVEGDTEVVVEQAMRELTRLLREGTVAALEAEAGSGGGGRYSVV</sequence>
<evidence type="ECO:0000256" key="10">
    <source>
        <dbReference type="ARBA" id="ARBA00037330"/>
    </source>
</evidence>
<dbReference type="GO" id="GO:0006397">
    <property type="term" value="P:mRNA processing"/>
    <property type="evidence" value="ECO:0007669"/>
    <property type="project" value="UniProtKB-KW"/>
</dbReference>
<dbReference type="SMART" id="SM00487">
    <property type="entry name" value="DEXDc"/>
    <property type="match status" value="1"/>
</dbReference>
<evidence type="ECO:0000259" key="16">
    <source>
        <dbReference type="PROSITE" id="PS51194"/>
    </source>
</evidence>
<dbReference type="Pfam" id="PF00270">
    <property type="entry name" value="DEAD"/>
    <property type="match status" value="1"/>
</dbReference>
<dbReference type="GO" id="GO:0005634">
    <property type="term" value="C:nucleus"/>
    <property type="evidence" value="ECO:0007669"/>
    <property type="project" value="UniProtKB-SubCell"/>
</dbReference>
<comment type="function">
    <text evidence="10">ATP-dependent RNA helicase involved spliceosome assembly and in nuclear splicing. Catalyzes an ATP-dependent conformational change of U2 snRNP. Bridges U1 and U2 snRNPs and enables stable U2 snRNP association with intron RNA.</text>
</comment>
<dbReference type="CDD" id="cd18787">
    <property type="entry name" value="SF2_C_DEAD"/>
    <property type="match status" value="1"/>
</dbReference>
<dbReference type="PANTHER" id="PTHR47958">
    <property type="entry name" value="ATP-DEPENDENT RNA HELICASE DBP3"/>
    <property type="match status" value="1"/>
</dbReference>
<accession>A0AAE0TRT3</accession>
<feature type="compositionally biased region" description="Basic and acidic residues" evidence="14">
    <location>
        <begin position="113"/>
        <end position="123"/>
    </location>
</feature>
<dbReference type="InterPro" id="IPR000629">
    <property type="entry name" value="RNA-helicase_DEAD-box_CS"/>
</dbReference>
<evidence type="ECO:0000256" key="2">
    <source>
        <dbReference type="ARBA" id="ARBA00012552"/>
    </source>
</evidence>
<dbReference type="CDD" id="cd17953">
    <property type="entry name" value="DEADc_DDX46"/>
    <property type="match status" value="1"/>
</dbReference>
<feature type="region of interest" description="Disordered" evidence="14">
    <location>
        <begin position="193"/>
        <end position="257"/>
    </location>
</feature>
<evidence type="ECO:0000256" key="7">
    <source>
        <dbReference type="ARBA" id="ARBA00022840"/>
    </source>
</evidence>
<name>A0AAE0TRT3_9PEZI</name>
<dbReference type="SMART" id="SM00490">
    <property type="entry name" value="HELICc"/>
    <property type="match status" value="1"/>
</dbReference>
<comment type="similarity">
    <text evidence="11">Belongs to the DEAD box helicase family. DDX46/PRP5 subfamily.</text>
</comment>
<proteinExistence type="inferred from homology"/>
<keyword evidence="9" id="KW-0539">Nucleus</keyword>
<dbReference type="AlphaFoldDB" id="A0AAE0TRT3"/>
<comment type="catalytic activity">
    <reaction evidence="12">
        <text>ATP + H2O = ADP + phosphate + H(+)</text>
        <dbReference type="Rhea" id="RHEA:13065"/>
        <dbReference type="ChEBI" id="CHEBI:15377"/>
        <dbReference type="ChEBI" id="CHEBI:15378"/>
        <dbReference type="ChEBI" id="CHEBI:30616"/>
        <dbReference type="ChEBI" id="CHEBI:43474"/>
        <dbReference type="ChEBI" id="CHEBI:456216"/>
        <dbReference type="EC" id="3.6.4.13"/>
    </reaction>
</comment>
<dbReference type="PROSITE" id="PS51192">
    <property type="entry name" value="HELICASE_ATP_BIND_1"/>
    <property type="match status" value="1"/>
</dbReference>